<evidence type="ECO:0000256" key="2">
    <source>
        <dbReference type="ARBA" id="ARBA00022553"/>
    </source>
</evidence>
<accession>A0A8H7UK47</accession>
<dbReference type="SMART" id="SM00485">
    <property type="entry name" value="XPGN"/>
    <property type="match status" value="1"/>
</dbReference>
<dbReference type="Gene3D" id="3.40.50.1010">
    <property type="entry name" value="5'-nuclease"/>
    <property type="match status" value="2"/>
</dbReference>
<keyword evidence="7" id="KW-0227">DNA damage</keyword>
<keyword evidence="6" id="KW-0255">Endonuclease</keyword>
<dbReference type="Proteomes" id="UP000612746">
    <property type="component" value="Unassembled WGS sequence"/>
</dbReference>
<dbReference type="EMBL" id="JAEPRA010000007">
    <property type="protein sequence ID" value="KAG2182723.1"/>
    <property type="molecule type" value="Genomic_DNA"/>
</dbReference>
<evidence type="ECO:0000256" key="3">
    <source>
        <dbReference type="ARBA" id="ARBA00022705"/>
    </source>
</evidence>
<evidence type="ECO:0000256" key="6">
    <source>
        <dbReference type="ARBA" id="ARBA00022759"/>
    </source>
</evidence>
<evidence type="ECO:0000313" key="17">
    <source>
        <dbReference type="EMBL" id="KAG2182723.1"/>
    </source>
</evidence>
<evidence type="ECO:0000259" key="16">
    <source>
        <dbReference type="SMART" id="SM00485"/>
    </source>
</evidence>
<keyword evidence="11" id="KW-0496">Mitochondrion</keyword>
<evidence type="ECO:0000256" key="10">
    <source>
        <dbReference type="ARBA" id="ARBA00022842"/>
    </source>
</evidence>
<evidence type="ECO:0000256" key="1">
    <source>
        <dbReference type="ARBA" id="ARBA00001946"/>
    </source>
</evidence>
<dbReference type="InterPro" id="IPR006085">
    <property type="entry name" value="XPG_DNA_repair_N"/>
</dbReference>
<evidence type="ECO:0000256" key="5">
    <source>
        <dbReference type="ARBA" id="ARBA00022723"/>
    </source>
</evidence>
<evidence type="ECO:0000256" key="8">
    <source>
        <dbReference type="ARBA" id="ARBA00022801"/>
    </source>
</evidence>
<dbReference type="Gene3D" id="1.10.150.20">
    <property type="entry name" value="5' to 3' exonuclease, C-terminal subdomain"/>
    <property type="match status" value="1"/>
</dbReference>
<dbReference type="InterPro" id="IPR029060">
    <property type="entry name" value="PIN-like_dom_sf"/>
</dbReference>
<sequence>MGVRGLTPLLKRYAPRSLSSITAKDLTSSFLAVDASCHLNKFVHAAEPYANPHISGFFALARFCTHHNITPIFVFDGSTRLKQKYLEQQRRAKVRSKVRYSLAFEQDRQRRLADWLSVIRSLTRDPSLPDVRKAIESMHEKGISMSGEEAAAIVLDIQRDSASTDKYPGGKQLQDKLLQIANELRDSLSLSSDNEKYTRTVRRLSDREQAIMDALIDDKLVKIKASLSDLSAENHNQLVSLEKRSVVITQKMKEECMNFLDALGYTCLVCDDHEAEAMCANLCASQITSATITEDLDALVFGDSPILRHFFAPNRPILRIDPIIARRELRLSKESFIDFCILCGTDFNSTIKGIGAVRALQYMQQYGSIEAMLPHLPKQYCPTENFFYKEAREVFQSAPVIPNITMRKPINLNDAVDLFRNYEIDADEVEERLQIMSLHHNQSNQAGWGVDPFANTP</sequence>
<feature type="domain" description="XPG N-terminal" evidence="16">
    <location>
        <begin position="1"/>
        <end position="98"/>
    </location>
</feature>
<keyword evidence="12" id="KW-0234">DNA repair</keyword>
<dbReference type="InterPro" id="IPR006084">
    <property type="entry name" value="XPG/Rad2"/>
</dbReference>
<keyword evidence="9" id="KW-0269">Exonuclease</keyword>
<keyword evidence="3" id="KW-0235">DNA replication</keyword>
<dbReference type="FunFam" id="1.10.150.20:FF:000009">
    <property type="entry name" value="Flap endonuclease 1"/>
    <property type="match status" value="1"/>
</dbReference>
<dbReference type="PRINTS" id="PR00853">
    <property type="entry name" value="XPGRADSUPER"/>
</dbReference>
<evidence type="ECO:0000256" key="9">
    <source>
        <dbReference type="ARBA" id="ARBA00022839"/>
    </source>
</evidence>
<dbReference type="Pfam" id="PF00752">
    <property type="entry name" value="XPG_N"/>
    <property type="match status" value="1"/>
</dbReference>
<evidence type="ECO:0008006" key="19">
    <source>
        <dbReference type="Google" id="ProtNLM"/>
    </source>
</evidence>
<evidence type="ECO:0000256" key="4">
    <source>
        <dbReference type="ARBA" id="ARBA00022722"/>
    </source>
</evidence>
<dbReference type="Pfam" id="PF00867">
    <property type="entry name" value="XPG_I"/>
    <property type="match status" value="1"/>
</dbReference>
<gene>
    <name evidence="17" type="ORF">INT44_005703</name>
</gene>
<dbReference type="SUPFAM" id="SSF47807">
    <property type="entry name" value="5' to 3' exonuclease, C-terminal subdomain"/>
    <property type="match status" value="1"/>
</dbReference>
<evidence type="ECO:0000256" key="7">
    <source>
        <dbReference type="ARBA" id="ARBA00022763"/>
    </source>
</evidence>
<dbReference type="OrthoDB" id="31113at2759"/>
<evidence type="ECO:0000256" key="11">
    <source>
        <dbReference type="ARBA" id="ARBA00023128"/>
    </source>
</evidence>
<evidence type="ECO:0000256" key="13">
    <source>
        <dbReference type="ARBA" id="ARBA00023242"/>
    </source>
</evidence>
<dbReference type="SMART" id="SM00484">
    <property type="entry name" value="XPGI"/>
    <property type="match status" value="1"/>
</dbReference>
<dbReference type="GO" id="GO:0008409">
    <property type="term" value="F:5'-3' exonuclease activity"/>
    <property type="evidence" value="ECO:0007669"/>
    <property type="project" value="TreeGrafter"/>
</dbReference>
<keyword evidence="18" id="KW-1185">Reference proteome</keyword>
<dbReference type="InterPro" id="IPR008918">
    <property type="entry name" value="HhH2"/>
</dbReference>
<dbReference type="PANTHER" id="PTHR11081:SF9">
    <property type="entry name" value="FLAP ENDONUCLEASE 1"/>
    <property type="match status" value="1"/>
</dbReference>
<evidence type="ECO:0000256" key="14">
    <source>
        <dbReference type="ARBA" id="ARBA00034726"/>
    </source>
</evidence>
<dbReference type="GO" id="GO:0017108">
    <property type="term" value="F:5'-flap endonuclease activity"/>
    <property type="evidence" value="ECO:0007669"/>
    <property type="project" value="TreeGrafter"/>
</dbReference>
<keyword evidence="10" id="KW-0460">Magnesium</keyword>
<dbReference type="GO" id="GO:0006281">
    <property type="term" value="P:DNA repair"/>
    <property type="evidence" value="ECO:0007669"/>
    <property type="project" value="UniProtKB-KW"/>
</dbReference>
<dbReference type="PANTHER" id="PTHR11081">
    <property type="entry name" value="FLAP ENDONUCLEASE FAMILY MEMBER"/>
    <property type="match status" value="1"/>
</dbReference>
<protein>
    <recommendedName>
        <fullName evidence="19">PIN domain-like protein</fullName>
    </recommendedName>
</protein>
<dbReference type="InterPro" id="IPR006086">
    <property type="entry name" value="XPG-I_dom"/>
</dbReference>
<keyword evidence="13" id="KW-0539">Nucleus</keyword>
<keyword evidence="2" id="KW-0597">Phosphoprotein</keyword>
<dbReference type="SUPFAM" id="SSF88723">
    <property type="entry name" value="PIN domain-like"/>
    <property type="match status" value="1"/>
</dbReference>
<dbReference type="AlphaFoldDB" id="A0A8H7UK47"/>
<evidence type="ECO:0000256" key="12">
    <source>
        <dbReference type="ARBA" id="ARBA00023204"/>
    </source>
</evidence>
<reference evidence="17" key="1">
    <citation type="submission" date="2020-12" db="EMBL/GenBank/DDBJ databases">
        <title>Metabolic potential, ecology and presence of endohyphal bacteria is reflected in genomic diversity of Mucoromycotina.</title>
        <authorList>
            <person name="Muszewska A."/>
            <person name="Okrasinska A."/>
            <person name="Steczkiewicz K."/>
            <person name="Drgas O."/>
            <person name="Orlowska M."/>
            <person name="Perlinska-Lenart U."/>
            <person name="Aleksandrzak-Piekarczyk T."/>
            <person name="Szatraj K."/>
            <person name="Zielenkiewicz U."/>
            <person name="Pilsyk S."/>
            <person name="Malc E."/>
            <person name="Mieczkowski P."/>
            <person name="Kruszewska J.S."/>
            <person name="Biernat P."/>
            <person name="Pawlowska J."/>
        </authorList>
    </citation>
    <scope>NUCLEOTIDE SEQUENCE</scope>
    <source>
        <strain evidence="17">WA0000051536</strain>
    </source>
</reference>
<comment type="caution">
    <text evidence="17">The sequence shown here is derived from an EMBL/GenBank/DDBJ whole genome shotgun (WGS) entry which is preliminary data.</text>
</comment>
<dbReference type="GO" id="GO:0003677">
    <property type="term" value="F:DNA binding"/>
    <property type="evidence" value="ECO:0007669"/>
    <property type="project" value="InterPro"/>
</dbReference>
<keyword evidence="5" id="KW-0479">Metal-binding</keyword>
<evidence type="ECO:0000259" key="15">
    <source>
        <dbReference type="SMART" id="SM00484"/>
    </source>
</evidence>
<comment type="similarity">
    <text evidence="14">Belongs to the XPG/RAD2 endonuclease family. FEN1 subfamily.</text>
</comment>
<dbReference type="SMART" id="SM00279">
    <property type="entry name" value="HhH2"/>
    <property type="match status" value="1"/>
</dbReference>
<feature type="domain" description="XPG-I" evidence="15">
    <location>
        <begin position="261"/>
        <end position="331"/>
    </location>
</feature>
<dbReference type="GO" id="GO:0046872">
    <property type="term" value="F:metal ion binding"/>
    <property type="evidence" value="ECO:0007669"/>
    <property type="project" value="UniProtKB-KW"/>
</dbReference>
<evidence type="ECO:0000313" key="18">
    <source>
        <dbReference type="Proteomes" id="UP000612746"/>
    </source>
</evidence>
<dbReference type="InterPro" id="IPR036279">
    <property type="entry name" value="5-3_exonuclease_C_sf"/>
</dbReference>
<comment type="cofactor">
    <cofactor evidence="1">
        <name>Mg(2+)</name>
        <dbReference type="ChEBI" id="CHEBI:18420"/>
    </cofactor>
</comment>
<keyword evidence="8" id="KW-0378">Hydrolase</keyword>
<keyword evidence="4" id="KW-0540">Nuclease</keyword>
<name>A0A8H7UK47_9FUNG</name>
<organism evidence="17 18">
    <name type="scientific">Umbelopsis vinacea</name>
    <dbReference type="NCBI Taxonomy" id="44442"/>
    <lineage>
        <taxon>Eukaryota</taxon>
        <taxon>Fungi</taxon>
        <taxon>Fungi incertae sedis</taxon>
        <taxon>Mucoromycota</taxon>
        <taxon>Mucoromycotina</taxon>
        <taxon>Umbelopsidomycetes</taxon>
        <taxon>Umbelopsidales</taxon>
        <taxon>Umbelopsidaceae</taxon>
        <taxon>Umbelopsis</taxon>
    </lineage>
</organism>
<proteinExistence type="inferred from homology"/>
<dbReference type="GO" id="GO:0006260">
    <property type="term" value="P:DNA replication"/>
    <property type="evidence" value="ECO:0007669"/>
    <property type="project" value="UniProtKB-KW"/>
</dbReference>